<evidence type="ECO:0000256" key="2">
    <source>
        <dbReference type="SAM" id="Phobius"/>
    </source>
</evidence>
<feature type="transmembrane region" description="Helical" evidence="2">
    <location>
        <begin position="157"/>
        <end position="175"/>
    </location>
</feature>
<reference evidence="3" key="2">
    <citation type="submission" date="2022-06" db="UniProtKB">
        <authorList>
            <consortium name="EnsemblMetazoa"/>
        </authorList>
    </citation>
    <scope>IDENTIFICATION</scope>
    <source>
        <strain evidence="3">p50T (Dazao)</strain>
    </source>
</reference>
<protein>
    <submittedName>
        <fullName evidence="3">Uncharacterized protein</fullName>
    </submittedName>
</protein>
<feature type="transmembrane region" description="Helical" evidence="2">
    <location>
        <begin position="106"/>
        <end position="127"/>
    </location>
</feature>
<sequence>MLLACAGICRDALQHQDCRNEKLIPDCNYRIFVIGDYEHNMATMGENRRIPTRAAGGFVQWAQCGEGLVTAAPTVLWAVGAVLLAQRMIAALFRRFAFRRVPFWELVLQNLLFLWMVIYSLHFWAVLVKIAKSVVEYTYTNLDNSVGPEDAESCQLMQLWVVWMLAAGPLAYYLYTRAKPESQPLMIWITTNPWQRREMGPYGYYLNRPPSAERRPSDSGQRPCALRRALSDSTVIRDGPRKKRYSKSV</sequence>
<dbReference type="EnsemblMetazoa" id="XM_021347467.2">
    <property type="protein sequence ID" value="XP_021203142.1"/>
    <property type="gene ID" value="LOC101736090"/>
</dbReference>
<dbReference type="Proteomes" id="UP000005204">
    <property type="component" value="Unassembled WGS sequence"/>
</dbReference>
<keyword evidence="2" id="KW-0812">Transmembrane</keyword>
<evidence type="ECO:0000256" key="1">
    <source>
        <dbReference type="SAM" id="MobiDB-lite"/>
    </source>
</evidence>
<reference evidence="4" key="1">
    <citation type="journal article" date="2008" name="Insect Biochem. Mol. Biol.">
        <title>The genome of a lepidopteran model insect, the silkworm Bombyx mori.</title>
        <authorList>
            <consortium name="International Silkworm Genome Consortium"/>
        </authorList>
    </citation>
    <scope>NUCLEOTIDE SEQUENCE [LARGE SCALE GENOMIC DNA]</scope>
    <source>
        <strain evidence="4">p50T</strain>
    </source>
</reference>
<evidence type="ECO:0000313" key="3">
    <source>
        <dbReference type="EnsemblMetazoa" id="XP_021203142.1"/>
    </source>
</evidence>
<keyword evidence="2" id="KW-0472">Membrane</keyword>
<feature type="compositionally biased region" description="Basic residues" evidence="1">
    <location>
        <begin position="240"/>
        <end position="249"/>
    </location>
</feature>
<keyword evidence="4" id="KW-1185">Reference proteome</keyword>
<proteinExistence type="predicted"/>
<evidence type="ECO:0000313" key="4">
    <source>
        <dbReference type="Proteomes" id="UP000005204"/>
    </source>
</evidence>
<organism evidence="3 4">
    <name type="scientific">Bombyx mori</name>
    <name type="common">Silk moth</name>
    <dbReference type="NCBI Taxonomy" id="7091"/>
    <lineage>
        <taxon>Eukaryota</taxon>
        <taxon>Metazoa</taxon>
        <taxon>Ecdysozoa</taxon>
        <taxon>Arthropoda</taxon>
        <taxon>Hexapoda</taxon>
        <taxon>Insecta</taxon>
        <taxon>Pterygota</taxon>
        <taxon>Neoptera</taxon>
        <taxon>Endopterygota</taxon>
        <taxon>Lepidoptera</taxon>
        <taxon>Glossata</taxon>
        <taxon>Ditrysia</taxon>
        <taxon>Bombycoidea</taxon>
        <taxon>Bombycidae</taxon>
        <taxon>Bombycinae</taxon>
        <taxon>Bombyx</taxon>
    </lineage>
</organism>
<dbReference type="AlphaFoldDB" id="A0A8R2DLN3"/>
<name>A0A8R2DLN3_BOMMO</name>
<accession>A0A8R2DLN3</accession>
<keyword evidence="2" id="KW-1133">Transmembrane helix</keyword>
<feature type="region of interest" description="Disordered" evidence="1">
    <location>
        <begin position="209"/>
        <end position="249"/>
    </location>
</feature>